<sequence length="130" mass="14251">MSKEDGAQEEARSLLKRKLTSTPTTFITTRTMSDEESLGDIETPPPKEKKKRKKPPPAPAQKMASIASLNDLNRALPSPTPMNLPMASLVGLKLALPFSTSRFFRSCWYFPAGRTGPESCGLNLCTSNTH</sequence>
<reference evidence="2 3" key="1">
    <citation type="journal article" date="2020" name="G3 (Bethesda)">
        <title>Improved Reference Genome for Cyclotella cryptica CCMP332, a Model for Cell Wall Morphogenesis, Salinity Adaptation, and Lipid Production in Diatoms (Bacillariophyta).</title>
        <authorList>
            <person name="Roberts W.R."/>
            <person name="Downey K.M."/>
            <person name="Ruck E.C."/>
            <person name="Traller J.C."/>
            <person name="Alverson A.J."/>
        </authorList>
    </citation>
    <scope>NUCLEOTIDE SEQUENCE [LARGE SCALE GENOMIC DNA]</scope>
    <source>
        <strain evidence="2 3">CCMP332</strain>
    </source>
</reference>
<feature type="region of interest" description="Disordered" evidence="1">
    <location>
        <begin position="1"/>
        <end position="62"/>
    </location>
</feature>
<gene>
    <name evidence="2" type="ORF">HJC23_003142</name>
</gene>
<proteinExistence type="predicted"/>
<keyword evidence="3" id="KW-1185">Reference proteome</keyword>
<dbReference type="EMBL" id="JABMIG020000271">
    <property type="protein sequence ID" value="KAL3782986.1"/>
    <property type="molecule type" value="Genomic_DNA"/>
</dbReference>
<name>A0ABD3P749_9STRA</name>
<comment type="caution">
    <text evidence="2">The sequence shown here is derived from an EMBL/GenBank/DDBJ whole genome shotgun (WGS) entry which is preliminary data.</text>
</comment>
<evidence type="ECO:0000313" key="3">
    <source>
        <dbReference type="Proteomes" id="UP001516023"/>
    </source>
</evidence>
<dbReference type="AlphaFoldDB" id="A0ABD3P749"/>
<evidence type="ECO:0000256" key="1">
    <source>
        <dbReference type="SAM" id="MobiDB-lite"/>
    </source>
</evidence>
<feature type="compositionally biased region" description="Low complexity" evidence="1">
    <location>
        <begin position="20"/>
        <end position="31"/>
    </location>
</feature>
<protein>
    <submittedName>
        <fullName evidence="2">Uncharacterized protein</fullName>
    </submittedName>
</protein>
<dbReference type="Proteomes" id="UP001516023">
    <property type="component" value="Unassembled WGS sequence"/>
</dbReference>
<evidence type="ECO:0000313" key="2">
    <source>
        <dbReference type="EMBL" id="KAL3782986.1"/>
    </source>
</evidence>
<accession>A0ABD3P749</accession>
<feature type="compositionally biased region" description="Basic and acidic residues" evidence="1">
    <location>
        <begin position="1"/>
        <end position="13"/>
    </location>
</feature>
<organism evidence="2 3">
    <name type="scientific">Cyclotella cryptica</name>
    <dbReference type="NCBI Taxonomy" id="29204"/>
    <lineage>
        <taxon>Eukaryota</taxon>
        <taxon>Sar</taxon>
        <taxon>Stramenopiles</taxon>
        <taxon>Ochrophyta</taxon>
        <taxon>Bacillariophyta</taxon>
        <taxon>Coscinodiscophyceae</taxon>
        <taxon>Thalassiosirophycidae</taxon>
        <taxon>Stephanodiscales</taxon>
        <taxon>Stephanodiscaceae</taxon>
        <taxon>Cyclotella</taxon>
    </lineage>
</organism>